<dbReference type="CDD" id="cd04301">
    <property type="entry name" value="NAT_SF"/>
    <property type="match status" value="1"/>
</dbReference>
<feature type="domain" description="N-acetyltransferase" evidence="1">
    <location>
        <begin position="13"/>
        <end position="147"/>
    </location>
</feature>
<dbReference type="Proteomes" id="UP000269505">
    <property type="component" value="Unassembled WGS sequence"/>
</dbReference>
<dbReference type="Gene3D" id="3.40.630.30">
    <property type="match status" value="1"/>
</dbReference>
<comment type="caution">
    <text evidence="2">The sequence shown here is derived from an EMBL/GenBank/DDBJ whole genome shotgun (WGS) entry which is preliminary data.</text>
</comment>
<evidence type="ECO:0000313" key="3">
    <source>
        <dbReference type="Proteomes" id="UP000269505"/>
    </source>
</evidence>
<accession>A0AAQ0MJ98</accession>
<keyword evidence="3" id="KW-1185">Reference proteome</keyword>
<dbReference type="Pfam" id="PF00583">
    <property type="entry name" value="Acetyltransf_1"/>
    <property type="match status" value="1"/>
</dbReference>
<dbReference type="EMBL" id="RCVN01000006">
    <property type="protein sequence ID" value="RMI85293.1"/>
    <property type="molecule type" value="Genomic_DNA"/>
</dbReference>
<dbReference type="InterPro" id="IPR016181">
    <property type="entry name" value="Acyl_CoA_acyltransferase"/>
</dbReference>
<dbReference type="SUPFAM" id="SSF55729">
    <property type="entry name" value="Acyl-CoA N-acyltransferases (Nat)"/>
    <property type="match status" value="1"/>
</dbReference>
<dbReference type="GO" id="GO:0016747">
    <property type="term" value="F:acyltransferase activity, transferring groups other than amino-acyl groups"/>
    <property type="evidence" value="ECO:0007669"/>
    <property type="project" value="InterPro"/>
</dbReference>
<dbReference type="AlphaFoldDB" id="A0AAQ0MJ98"/>
<reference evidence="2 3" key="1">
    <citation type="submission" date="2018-10" db="EMBL/GenBank/DDBJ databases">
        <title>Staphylococcus pseudoxylosus sp. nov., isolated from bovine mastitis.</title>
        <authorList>
            <person name="Macfadyen A.C."/>
            <person name="Leroy S."/>
            <person name="Harrison E.M."/>
            <person name="Parkhill J."/>
            <person name="Holmes M.A."/>
            <person name="Paterson G.K."/>
        </authorList>
    </citation>
    <scope>NUCLEOTIDE SEQUENCE [LARGE SCALE GENOMIC DNA]</scope>
    <source>
        <strain evidence="2 3">S04009</strain>
    </source>
</reference>
<evidence type="ECO:0000259" key="1">
    <source>
        <dbReference type="PROSITE" id="PS51186"/>
    </source>
</evidence>
<dbReference type="InterPro" id="IPR000182">
    <property type="entry name" value="GNAT_dom"/>
</dbReference>
<organism evidence="2 3">
    <name type="scientific">Staphylococcus pseudoxylosus</name>
    <dbReference type="NCBI Taxonomy" id="2282419"/>
    <lineage>
        <taxon>Bacteria</taxon>
        <taxon>Bacillati</taxon>
        <taxon>Bacillota</taxon>
        <taxon>Bacilli</taxon>
        <taxon>Bacillales</taxon>
        <taxon>Staphylococcaceae</taxon>
        <taxon>Staphylococcus</taxon>
    </lineage>
</organism>
<proteinExistence type="predicted"/>
<name>A0AAQ0MJ98_9STAP</name>
<protein>
    <submittedName>
        <fullName evidence="2">GNAT family N-acetyltransferase</fullName>
    </submittedName>
</protein>
<gene>
    <name evidence="2" type="ORF">D9V42_06885</name>
</gene>
<evidence type="ECO:0000313" key="2">
    <source>
        <dbReference type="EMBL" id="RMI85293.1"/>
    </source>
</evidence>
<dbReference type="PROSITE" id="PS51186">
    <property type="entry name" value="GNAT"/>
    <property type="match status" value="1"/>
</dbReference>
<dbReference type="RefSeq" id="WP_122064101.1">
    <property type="nucleotide sequence ID" value="NZ_CP157502.1"/>
</dbReference>
<sequence length="155" mass="17866">MEQLSLSQNQFIEEIANIHEQQLEQQYHDYKKTNLSVALRIEMIERSLKLEVGRILIETLDGVLLGFIWGRIEAVGCKVVIEMLYVHPEYRHQGIGAKLKSSIEAWGMSHGAQKIESTVAYSNKKMIEMNLNMNYQVEKVIMSKKLSVINEDNNN</sequence>